<evidence type="ECO:0000313" key="5">
    <source>
        <dbReference type="Proteomes" id="UP000448943"/>
    </source>
</evidence>
<evidence type="ECO:0000313" key="4">
    <source>
        <dbReference type="EMBL" id="NBI30864.1"/>
    </source>
</evidence>
<evidence type="ECO:0000259" key="3">
    <source>
        <dbReference type="Pfam" id="PF13427"/>
    </source>
</evidence>
<proteinExistence type="predicted"/>
<accession>A0A6N9Q8B8</accession>
<dbReference type="SUPFAM" id="SSF81301">
    <property type="entry name" value="Nucleotidyltransferase"/>
    <property type="match status" value="1"/>
</dbReference>
<organism evidence="4 5">
    <name type="scientific">Chengkuizengella marina</name>
    <dbReference type="NCBI Taxonomy" id="2507566"/>
    <lineage>
        <taxon>Bacteria</taxon>
        <taxon>Bacillati</taxon>
        <taxon>Bacillota</taxon>
        <taxon>Bacilli</taxon>
        <taxon>Bacillales</taxon>
        <taxon>Paenibacillaceae</taxon>
        <taxon>Chengkuizengella</taxon>
    </lineage>
</organism>
<keyword evidence="1" id="KW-0808">Transferase</keyword>
<protein>
    <submittedName>
        <fullName evidence="4">DUF4111 domain-containing protein</fullName>
    </submittedName>
</protein>
<sequence length="277" mass="32196">MKKVPNIVHKVLTEYNSLLKKHFPNTLEGVYLHGSIALNAFIEGSSDIDFITVMNRNLTKIDIQRISEIHNIIALKYQHSKLDGVYILWEDMGRLESKNDSYPYYNESKLSVGTYSSLNPVTWWILKSKGIKIVGPEICTIKLNTSTDQLISYVIKNMNFYWAPRIERIENSIEDVITLPTKEINIEIEWLVLGLLRQFYTLKEQDIISKHGAGEYALQHFSGEFLNIINEAINIRTGQKHKFFHSEEKRIKTAIDLSKYIIKYCNHNFNQARVGER</sequence>
<dbReference type="Pfam" id="PF13427">
    <property type="entry name" value="AadA_C"/>
    <property type="match status" value="1"/>
</dbReference>
<gene>
    <name evidence="4" type="ORF">ERL59_18090</name>
</gene>
<dbReference type="Gene3D" id="3.30.460.10">
    <property type="entry name" value="Beta Polymerase, domain 2"/>
    <property type="match status" value="1"/>
</dbReference>
<keyword evidence="5" id="KW-1185">Reference proteome</keyword>
<dbReference type="Pfam" id="PF01909">
    <property type="entry name" value="NTP_transf_2"/>
    <property type="match status" value="1"/>
</dbReference>
<evidence type="ECO:0000256" key="1">
    <source>
        <dbReference type="ARBA" id="ARBA00022679"/>
    </source>
</evidence>
<dbReference type="InterPro" id="IPR002934">
    <property type="entry name" value="Polymerase_NTP_transf_dom"/>
</dbReference>
<dbReference type="InterPro" id="IPR025184">
    <property type="entry name" value="AadA_C"/>
</dbReference>
<reference evidence="4 5" key="1">
    <citation type="submission" date="2019-01" db="EMBL/GenBank/DDBJ databases">
        <title>Chengkuizengella sp. nov., isolated from deep-sea sediment of East Pacific Ocean.</title>
        <authorList>
            <person name="Yang J."/>
            <person name="Lai Q."/>
            <person name="Shao Z."/>
        </authorList>
    </citation>
    <scope>NUCLEOTIDE SEQUENCE [LARGE SCALE GENOMIC DNA]</scope>
    <source>
        <strain evidence="4 5">YPA3-1-1</strain>
    </source>
</reference>
<dbReference type="EMBL" id="SIJB01000043">
    <property type="protein sequence ID" value="NBI30864.1"/>
    <property type="molecule type" value="Genomic_DNA"/>
</dbReference>
<dbReference type="RefSeq" id="WP_160647673.1">
    <property type="nucleotide sequence ID" value="NZ_SIJB01000043.1"/>
</dbReference>
<feature type="domain" description="Adenylyltransferase AadA C-terminal" evidence="3">
    <location>
        <begin position="170"/>
        <end position="256"/>
    </location>
</feature>
<dbReference type="OrthoDB" id="1933376at2"/>
<evidence type="ECO:0000259" key="2">
    <source>
        <dbReference type="Pfam" id="PF01909"/>
    </source>
</evidence>
<dbReference type="Proteomes" id="UP000448943">
    <property type="component" value="Unassembled WGS sequence"/>
</dbReference>
<comment type="caution">
    <text evidence="4">The sequence shown here is derived from an EMBL/GenBank/DDBJ whole genome shotgun (WGS) entry which is preliminary data.</text>
</comment>
<dbReference type="CDD" id="cd05403">
    <property type="entry name" value="NT_KNTase_like"/>
    <property type="match status" value="1"/>
</dbReference>
<name>A0A6N9Q8B8_9BACL</name>
<dbReference type="GO" id="GO:0016779">
    <property type="term" value="F:nucleotidyltransferase activity"/>
    <property type="evidence" value="ECO:0007669"/>
    <property type="project" value="InterPro"/>
</dbReference>
<feature type="domain" description="Polymerase nucleotidyl transferase" evidence="2">
    <location>
        <begin position="19"/>
        <end position="65"/>
    </location>
</feature>
<dbReference type="AlphaFoldDB" id="A0A6N9Q8B8"/>
<dbReference type="InterPro" id="IPR043519">
    <property type="entry name" value="NT_sf"/>
</dbReference>